<comment type="subunit">
    <text evidence="3">Heterotrimer of RecB, RecC and RecD. All subunits contribute to DNA-binding.</text>
</comment>
<reference evidence="5 6" key="1">
    <citation type="submission" date="2021-07" db="EMBL/GenBank/DDBJ databases">
        <title>complete genome sequencing of Tessaracoccus sp.J1M15.</title>
        <authorList>
            <person name="Bae J.-W."/>
            <person name="Kim D.-y."/>
        </authorList>
    </citation>
    <scope>NUCLEOTIDE SEQUENCE [LARGE SCALE GENOMIC DNA]</scope>
    <source>
        <strain evidence="5 6">J1M15</strain>
    </source>
</reference>
<dbReference type="Proteomes" id="UP000824504">
    <property type="component" value="Chromosome"/>
</dbReference>
<dbReference type="InterPro" id="IPR003593">
    <property type="entry name" value="AAA+_ATPase"/>
</dbReference>
<keyword evidence="3" id="KW-0238">DNA-binding</keyword>
<evidence type="ECO:0000313" key="6">
    <source>
        <dbReference type="Proteomes" id="UP000824504"/>
    </source>
</evidence>
<dbReference type="InterPro" id="IPR006344">
    <property type="entry name" value="RecD"/>
</dbReference>
<dbReference type="GO" id="GO:0008854">
    <property type="term" value="F:exodeoxyribonuclease V activity"/>
    <property type="evidence" value="ECO:0007669"/>
    <property type="project" value="UniProtKB-EC"/>
</dbReference>
<keyword evidence="3" id="KW-0269">Exonuclease</keyword>
<keyword evidence="3" id="KW-0413">Isomerase</keyword>
<comment type="similarity">
    <text evidence="3">Belongs to the RecD family.</text>
</comment>
<dbReference type="Pfam" id="PF13604">
    <property type="entry name" value="AAA_30"/>
    <property type="match status" value="1"/>
</dbReference>
<keyword evidence="3" id="KW-0540">Nuclease</keyword>
<name>A0ABX8SKV2_9ACTN</name>
<dbReference type="CDD" id="cd18809">
    <property type="entry name" value="SF1_C_RecD"/>
    <property type="match status" value="1"/>
</dbReference>
<protein>
    <recommendedName>
        <fullName evidence="3">RecBCD enzyme subunit RecD</fullName>
        <ecNumber evidence="3">5.6.2.3</ecNumber>
    </recommendedName>
    <alternativeName>
        <fullName evidence="3">DNA 5'-3' helicase subunit RecD</fullName>
    </alternativeName>
    <alternativeName>
        <fullName evidence="3">Exonuclease V subunit RecD</fullName>
        <shortName evidence="3">ExoV subunit RecD</shortName>
    </alternativeName>
    <alternativeName>
        <fullName evidence="3">Helicase/nuclease RecBCD subunit RecD</fullName>
    </alternativeName>
</protein>
<dbReference type="RefSeq" id="WP_219083923.1">
    <property type="nucleotide sequence ID" value="NZ_CP079216.1"/>
</dbReference>
<keyword evidence="6" id="KW-1185">Reference proteome</keyword>
<keyword evidence="3" id="KW-0227">DNA damage</keyword>
<comment type="catalytic activity">
    <reaction evidence="3">
        <text>ATP + H2O = ADP + phosphate + H(+)</text>
        <dbReference type="Rhea" id="RHEA:13065"/>
        <dbReference type="ChEBI" id="CHEBI:15377"/>
        <dbReference type="ChEBI" id="CHEBI:15378"/>
        <dbReference type="ChEBI" id="CHEBI:30616"/>
        <dbReference type="ChEBI" id="CHEBI:43474"/>
        <dbReference type="ChEBI" id="CHEBI:456216"/>
        <dbReference type="EC" id="5.6.2.3"/>
    </reaction>
</comment>
<organism evidence="5 6">
    <name type="scientific">Tessaracoccus palaemonis</name>
    <dbReference type="NCBI Taxonomy" id="2829499"/>
    <lineage>
        <taxon>Bacteria</taxon>
        <taxon>Bacillati</taxon>
        <taxon>Actinomycetota</taxon>
        <taxon>Actinomycetes</taxon>
        <taxon>Propionibacteriales</taxon>
        <taxon>Propionibacteriaceae</taxon>
        <taxon>Tessaracoccus</taxon>
    </lineage>
</organism>
<dbReference type="Pfam" id="PF13538">
    <property type="entry name" value="UvrD_C_2"/>
    <property type="match status" value="1"/>
</dbReference>
<dbReference type="SMART" id="SM00382">
    <property type="entry name" value="AAA"/>
    <property type="match status" value="1"/>
</dbReference>
<evidence type="ECO:0000256" key="2">
    <source>
        <dbReference type="ARBA" id="ARBA00022840"/>
    </source>
</evidence>
<proteinExistence type="inferred from homology"/>
<dbReference type="InterPro" id="IPR027785">
    <property type="entry name" value="UvrD-like_helicase_C"/>
</dbReference>
<comment type="function">
    <text evidence="3">A helicase/nuclease that prepares dsDNA breaks (DSB) for recombinational DNA repair. Binds to DSBs and unwinds DNA via a highly rapid and processive ATP-dependent bidirectional helicase activity. Unwinds dsDNA until it encounters a Chi (crossover hotspot instigator) sequence from the 3' direction. Cuts ssDNA a few nucleotides 3' to the Chi site. The properties and activities of the enzyme are changed at Chi. The Chi-altered holoenzyme produces a long 3'-ssDNA overhang and facilitates RecA-binding to the ssDNA for homologous DNA recombination and repair. Holoenzyme degrades any linearized DNA that is unable to undergo homologous recombination. In the holoenzyme this subunit has ssDNA-dependent ATPase and 5'-3' helicase activity. When added to pre-assembled RecBC greatly stimulates nuclease activity and augments holoenzyme processivity. Negatively regulates the RecA-loading ability of RecBCD.</text>
</comment>
<dbReference type="EMBL" id="CP079216">
    <property type="protein sequence ID" value="QXT63997.1"/>
    <property type="molecule type" value="Genomic_DNA"/>
</dbReference>
<dbReference type="PANTHER" id="PTHR43788">
    <property type="entry name" value="DNA2/NAM7 HELICASE FAMILY MEMBER"/>
    <property type="match status" value="1"/>
</dbReference>
<keyword evidence="2 3" id="KW-0067">ATP-binding</keyword>
<dbReference type="Pfam" id="PF21185">
    <property type="entry name" value="RecD_N"/>
    <property type="match status" value="1"/>
</dbReference>
<evidence type="ECO:0000256" key="3">
    <source>
        <dbReference type="HAMAP-Rule" id="MF_01487"/>
    </source>
</evidence>
<keyword evidence="3" id="KW-0347">Helicase</keyword>
<dbReference type="PANTHER" id="PTHR43788:SF6">
    <property type="entry name" value="DNA HELICASE B"/>
    <property type="match status" value="1"/>
</dbReference>
<accession>A0ABX8SKV2</accession>
<dbReference type="CDD" id="cd17933">
    <property type="entry name" value="DEXSc_RecD-like"/>
    <property type="match status" value="1"/>
</dbReference>
<dbReference type="NCBIfam" id="TIGR01447">
    <property type="entry name" value="recD"/>
    <property type="match status" value="1"/>
</dbReference>
<comment type="miscellaneous">
    <text evidence="3">In the RecBCD complex, RecB has a slow 3'-5' helicase, an exonuclease activity and loads RecA onto ssDNA, RecD has a fast 5'-3' helicase activity, while RecC stimulates the ATPase and processivity of the RecB helicase and contributes to recognition of the Chi site.</text>
</comment>
<dbReference type="HAMAP" id="MF_01487">
    <property type="entry name" value="RecD"/>
    <property type="match status" value="1"/>
</dbReference>
<evidence type="ECO:0000256" key="1">
    <source>
        <dbReference type="ARBA" id="ARBA00022741"/>
    </source>
</evidence>
<evidence type="ECO:0000259" key="4">
    <source>
        <dbReference type="SMART" id="SM00382"/>
    </source>
</evidence>
<keyword evidence="1 3" id="KW-0547">Nucleotide-binding</keyword>
<sequence length="580" mass="61023">MRERPISATGLLAEFIDAGMLQLIDFHLARRVGQLADEADPRVLLALALAVRELRLGSVCLDLTRAHELAPEGDLDDGTAADPTTLDWPEPTSWVDDVAASRTVAPPGGPAAPFRLDGTLLYLDRYHRLETRLAAALRARSRLTDFVAEAAPEPPAHLDEHQRAAIAAALTHGTTVITGGPGTGKTTIVAELLRALAPHAPRVALAAPTGKAATRLLSTVGGSGGAVWGGTLHKLLKMRPRSAVSPYSPVDPLPYDVVVVDETSMVSLELMTVLVEALGPGTRLVLLGDPHQLRSVEAGAVLADIESADDLVSAPGGAVARLVTNYRSNTQINALAEAIESGDARRAAALIEASEALELIDFDPTTDPTSLPQVRRDALATAEAVRGPALVGDGEGANRALGGHRFLCGHREGPFGVTHWARSLRAWLGAQLPDYGFDTRHYVGEPLLIQRNSDLFSNGDTAVVTLLGDQLQAVVDRPEGALSLPPSLLDDAVDLHAMTVHKSQGSQFDTVSVVLPPVGSPLLTRELLYTAVTRAHERVRIYGSAEALAKAIATPVRRASGLAQAPAGDAARTDAIASAT</sequence>
<dbReference type="InterPro" id="IPR049550">
    <property type="entry name" value="RecD_N"/>
</dbReference>
<keyword evidence="3 5" id="KW-0378">Hydrolase</keyword>
<dbReference type="EC" id="5.6.2.3" evidence="3"/>
<keyword evidence="3" id="KW-0234">DNA repair</keyword>
<gene>
    <name evidence="3 5" type="primary">recD</name>
    <name evidence="5" type="ORF">KDB89_05965</name>
</gene>
<feature type="binding site" evidence="3">
    <location>
        <begin position="179"/>
        <end position="186"/>
    </location>
    <ligand>
        <name>ATP</name>
        <dbReference type="ChEBI" id="CHEBI:30616"/>
    </ligand>
</feature>
<dbReference type="InterPro" id="IPR050534">
    <property type="entry name" value="Coronavir_polyprotein_1ab"/>
</dbReference>
<evidence type="ECO:0000313" key="5">
    <source>
        <dbReference type="EMBL" id="QXT63997.1"/>
    </source>
</evidence>
<feature type="domain" description="AAA+ ATPase" evidence="4">
    <location>
        <begin position="171"/>
        <end position="317"/>
    </location>
</feature>